<dbReference type="Pfam" id="PF06702">
    <property type="entry name" value="Fam20C"/>
    <property type="match status" value="1"/>
</dbReference>
<evidence type="ECO:0000256" key="2">
    <source>
        <dbReference type="ARBA" id="ARBA00006557"/>
    </source>
</evidence>
<evidence type="ECO:0000256" key="6">
    <source>
        <dbReference type="PIRSR" id="PIRSR624869-1"/>
    </source>
</evidence>
<dbReference type="GO" id="GO:0016773">
    <property type="term" value="F:phosphotransferase activity, alcohol group as acceptor"/>
    <property type="evidence" value="ECO:0007669"/>
    <property type="project" value="TreeGrafter"/>
</dbReference>
<dbReference type="InterPro" id="IPR024869">
    <property type="entry name" value="FAM20"/>
</dbReference>
<dbReference type="InterPro" id="IPR009581">
    <property type="entry name" value="FAM20_C"/>
</dbReference>
<comment type="cofactor">
    <cofactor evidence="8">
        <name>Mn(2+)</name>
        <dbReference type="ChEBI" id="CHEBI:29035"/>
    </cofactor>
</comment>
<evidence type="ECO:0000256" key="4">
    <source>
        <dbReference type="ARBA" id="ARBA00023157"/>
    </source>
</evidence>
<keyword evidence="7" id="KW-0067">ATP-binding</keyword>
<dbReference type="EMBL" id="CACVKT020008133">
    <property type="protein sequence ID" value="CAC5413353.1"/>
    <property type="molecule type" value="Genomic_DNA"/>
</dbReference>
<feature type="active site" evidence="6">
    <location>
        <position position="522"/>
    </location>
</feature>
<keyword evidence="3" id="KW-0333">Golgi apparatus</keyword>
<evidence type="ECO:0000256" key="8">
    <source>
        <dbReference type="PIRSR" id="PIRSR624869-3"/>
    </source>
</evidence>
<protein>
    <submittedName>
        <fullName evidence="10">FAM20B</fullName>
        <ecNumber evidence="10">2.7.1.-</ecNumber>
    </submittedName>
</protein>
<comment type="subcellular location">
    <subcellularLocation>
        <location evidence="1">Golgi apparatus</location>
    </subcellularLocation>
</comment>
<proteinExistence type="inferred from homology"/>
<keyword evidence="7" id="KW-0547">Nucleotide-binding</keyword>
<reference evidence="10 11" key="1">
    <citation type="submission" date="2020-06" db="EMBL/GenBank/DDBJ databases">
        <authorList>
            <person name="Li R."/>
            <person name="Bekaert M."/>
        </authorList>
    </citation>
    <scope>NUCLEOTIDE SEQUENCE [LARGE SCALE GENOMIC DNA]</scope>
    <source>
        <strain evidence="11">wild</strain>
    </source>
</reference>
<evidence type="ECO:0000256" key="5">
    <source>
        <dbReference type="ARBA" id="ARBA00023180"/>
    </source>
</evidence>
<evidence type="ECO:0000256" key="7">
    <source>
        <dbReference type="PIRSR" id="PIRSR624869-2"/>
    </source>
</evidence>
<keyword evidence="10" id="KW-0808">Transferase</keyword>
<name>A0A6J8E055_MYTCO</name>
<dbReference type="PANTHER" id="PTHR12450:SF14">
    <property type="entry name" value="GLYCOSAMINOGLYCAN XYLOSYLKINASE"/>
    <property type="match status" value="1"/>
</dbReference>
<keyword evidence="11" id="KW-1185">Reference proteome</keyword>
<dbReference type="GO" id="GO:0005524">
    <property type="term" value="F:ATP binding"/>
    <property type="evidence" value="ECO:0007669"/>
    <property type="project" value="UniProtKB-KW"/>
</dbReference>
<dbReference type="GO" id="GO:0046872">
    <property type="term" value="F:metal ion binding"/>
    <property type="evidence" value="ECO:0007669"/>
    <property type="project" value="UniProtKB-KW"/>
</dbReference>
<keyword evidence="4" id="KW-1015">Disulfide bond</keyword>
<feature type="domain" description="FAM20 C-terminal" evidence="9">
    <location>
        <begin position="420"/>
        <end position="620"/>
    </location>
</feature>
<evidence type="ECO:0000313" key="10">
    <source>
        <dbReference type="EMBL" id="CAC5413353.1"/>
    </source>
</evidence>
<feature type="binding site" evidence="7">
    <location>
        <position position="541"/>
    </location>
    <ligand>
        <name>ATP</name>
        <dbReference type="ChEBI" id="CHEBI:30616"/>
    </ligand>
</feature>
<dbReference type="GO" id="GO:0005794">
    <property type="term" value="C:Golgi apparatus"/>
    <property type="evidence" value="ECO:0007669"/>
    <property type="project" value="UniProtKB-SubCell"/>
</dbReference>
<keyword evidence="8" id="KW-0479">Metal-binding</keyword>
<dbReference type="PANTHER" id="PTHR12450">
    <property type="entry name" value="DENTIN MATRIX PROTEIN 4 PROTEIN FAM20"/>
    <property type="match status" value="1"/>
</dbReference>
<comment type="similarity">
    <text evidence="2">Belongs to the FAM20 family.</text>
</comment>
<dbReference type="OrthoDB" id="8583677at2759"/>
<dbReference type="AlphaFoldDB" id="A0A6J8E055"/>
<keyword evidence="8" id="KW-0464">Manganese</keyword>
<organism evidence="10 11">
    <name type="scientific">Mytilus coruscus</name>
    <name type="common">Sea mussel</name>
    <dbReference type="NCBI Taxonomy" id="42192"/>
    <lineage>
        <taxon>Eukaryota</taxon>
        <taxon>Metazoa</taxon>
        <taxon>Spiralia</taxon>
        <taxon>Lophotrochozoa</taxon>
        <taxon>Mollusca</taxon>
        <taxon>Bivalvia</taxon>
        <taxon>Autobranchia</taxon>
        <taxon>Pteriomorphia</taxon>
        <taxon>Mytilida</taxon>
        <taxon>Mytiloidea</taxon>
        <taxon>Mytilidae</taxon>
        <taxon>Mytilinae</taxon>
        <taxon>Mytilus</taxon>
    </lineage>
</organism>
<feature type="binding site" evidence="7">
    <location>
        <position position="527"/>
    </location>
    <ligand>
        <name>ATP</name>
        <dbReference type="ChEBI" id="CHEBI:30616"/>
    </ligand>
</feature>
<sequence>MEIEDKKEYNNKDWTFTPQSNGYPGLKQVTAMFKGSTCIGFIEQQYTGYEIEDEDVWDDNPLPTSASRESRQLVKILEEKYMLKSEYCQSDDDPWKIAADWVKTREIIPENAPKLGCVLHSLKSGNILSADVGYKGTQLKLTLQLEGGQRVIFKPKWFERDFVQETMISGWDRHNGEIATFHLGRLLEFRRTPIAVGRKINLKTEIIPVATERLLKTFFTKVHLVPVATERLLKTFFTKGHNPPVHLVSVATERLLKTFFTKGSNIPVHLVPVATDRLLKTFFTKGNNPLVHLVSVATERLLKTFFTKGNNPPVHLESLATERLLKTFFTKGNNHPVHLVSVATDRLLKTFFTKDDNSPVHLVPVAIERLLKTFFTKGNNPPVHLVSVATERLLKTFFTKGNNPPVDLESLATERLLKTFFTKGGNQCFYGKCLYCKDESTGVCAEGDVLEGVIILWLPNTYPLKVYRSPWLRSYKAGVTRRWQSDKDFCKDVIMREPYNFGSILMDLIDATIVDYLIGNADRHHYETLGTKSDSMVLILDNGKSFGNPDYDEYTILAPLYQCCKIRESTWQTLLMLRNTVLSKTLQTLLSQDSIEPVLHDKYYAALDRRLERILLEVNELHIHSLQWDPVLKQSRQHNMTDFITCKTDVKSLPILQNVGLSVLYQIKIEVYNQLCNYFIILSSAKTKLQN</sequence>
<gene>
    <name evidence="10" type="ORF">MCOR_46250</name>
</gene>
<evidence type="ECO:0000256" key="3">
    <source>
        <dbReference type="ARBA" id="ARBA00023034"/>
    </source>
</evidence>
<feature type="binding site" evidence="8">
    <location>
        <position position="541"/>
    </location>
    <ligand>
        <name>Mn(2+)</name>
        <dbReference type="ChEBI" id="CHEBI:29035"/>
    </ligand>
</feature>
<dbReference type="Proteomes" id="UP000507470">
    <property type="component" value="Unassembled WGS sequence"/>
</dbReference>
<dbReference type="EC" id="2.7.1.-" evidence="10"/>
<evidence type="ECO:0000313" key="11">
    <source>
        <dbReference type="Proteomes" id="UP000507470"/>
    </source>
</evidence>
<evidence type="ECO:0000256" key="1">
    <source>
        <dbReference type="ARBA" id="ARBA00004555"/>
    </source>
</evidence>
<evidence type="ECO:0000259" key="9">
    <source>
        <dbReference type="Pfam" id="PF06702"/>
    </source>
</evidence>
<feature type="binding site" evidence="7">
    <location>
        <begin position="455"/>
        <end position="458"/>
    </location>
    <ligand>
        <name>ATP</name>
        <dbReference type="ChEBI" id="CHEBI:30616"/>
    </ligand>
</feature>
<accession>A0A6J8E055</accession>
<keyword evidence="5" id="KW-0325">Glycoprotein</keyword>